<proteinExistence type="predicted"/>
<evidence type="ECO:0000313" key="2">
    <source>
        <dbReference type="Proteomes" id="UP001062846"/>
    </source>
</evidence>
<dbReference type="Proteomes" id="UP001062846">
    <property type="component" value="Chromosome 1"/>
</dbReference>
<name>A0ACC0PYT7_RHOML</name>
<keyword evidence="2" id="KW-1185">Reference proteome</keyword>
<protein>
    <submittedName>
        <fullName evidence="1">Uncharacterized protein</fullName>
    </submittedName>
</protein>
<comment type="caution">
    <text evidence="1">The sequence shown here is derived from an EMBL/GenBank/DDBJ whole genome shotgun (WGS) entry which is preliminary data.</text>
</comment>
<reference evidence="1" key="1">
    <citation type="submission" date="2022-02" db="EMBL/GenBank/DDBJ databases">
        <title>Plant Genome Project.</title>
        <authorList>
            <person name="Zhang R.-G."/>
        </authorList>
    </citation>
    <scope>NUCLEOTIDE SEQUENCE</scope>
    <source>
        <strain evidence="1">AT1</strain>
    </source>
</reference>
<organism evidence="1 2">
    <name type="scientific">Rhododendron molle</name>
    <name type="common">Chinese azalea</name>
    <name type="synonym">Azalea mollis</name>
    <dbReference type="NCBI Taxonomy" id="49168"/>
    <lineage>
        <taxon>Eukaryota</taxon>
        <taxon>Viridiplantae</taxon>
        <taxon>Streptophyta</taxon>
        <taxon>Embryophyta</taxon>
        <taxon>Tracheophyta</taxon>
        <taxon>Spermatophyta</taxon>
        <taxon>Magnoliopsida</taxon>
        <taxon>eudicotyledons</taxon>
        <taxon>Gunneridae</taxon>
        <taxon>Pentapetalae</taxon>
        <taxon>asterids</taxon>
        <taxon>Ericales</taxon>
        <taxon>Ericaceae</taxon>
        <taxon>Ericoideae</taxon>
        <taxon>Rhodoreae</taxon>
        <taxon>Rhododendron</taxon>
    </lineage>
</organism>
<dbReference type="EMBL" id="CM046388">
    <property type="protein sequence ID" value="KAI8570922.1"/>
    <property type="molecule type" value="Genomic_DNA"/>
</dbReference>
<accession>A0ACC0PYT7</accession>
<gene>
    <name evidence="1" type="ORF">RHMOL_Rhmol01G0076700</name>
</gene>
<evidence type="ECO:0000313" key="1">
    <source>
        <dbReference type="EMBL" id="KAI8570922.1"/>
    </source>
</evidence>
<sequence>MGFLATFSTVAAADPDLDPKTRSMGTNWVINWWAGAFGSGHLPSAAPLPHWASSPNDTHTRGQLGEPTDSTRFPFMGLHRGPSRFGPPQWLRWNTDKGSLLKQSLQVAQATYLTLLHLNSPCILNLQSTSIEALITS</sequence>